<dbReference type="EMBL" id="CAJVPW010007577">
    <property type="protein sequence ID" value="CAG8582592.1"/>
    <property type="molecule type" value="Genomic_DNA"/>
</dbReference>
<protein>
    <submittedName>
        <fullName evidence="1">30_t:CDS:1</fullName>
    </submittedName>
</protein>
<name>A0ACA9MBP9_9GLOM</name>
<proteinExistence type="predicted"/>
<sequence>MPLSLPDTSSLTLFKSSASMTSRINNDLLSILSSTGFDEYDNLKGVKRMDVSTAPPSPVNCSISIERRVNSADILRVRRNSDKSSLLSNKKHPDWVKSILSRLQLVFLKRNDQKSEKIPEDESIINDLSTSSRSSSSVDTVQVVGRDNSFVDHNKDVITPNLDKNNKSDVDSNIGLSQQDICDAIIPKSLDHHYDEDSNLKDSSNNESSSFFDVCAQTPRHFSKEPEVLGKVGRFTIVREREDFNTTMFDQCHCHEKPCRFSANGGVHPVLPPESLPELVPHYPQFYPANAYTPPIRIPVQKNLASYKISSQQYGTQLRHNSWDSIALYRPGVSQSSLYTQQSSAATSRSSLSSLKYSSDSTSVNKITTSNNCDLINTRGLSKNIINKSIKPPSPVVNGLVRPKRSSSSNKVTENLLQEILYDRRQQLLPTATSKLETHEPYTTINSHTGRKFEVEWSSSSSETASSPSSTMSSGISLASSPNSSLYSIQGGASTRSSTLSSKCGRKFVISRNNE</sequence>
<accession>A0ACA9MBP9</accession>
<dbReference type="Proteomes" id="UP000789366">
    <property type="component" value="Unassembled WGS sequence"/>
</dbReference>
<keyword evidence="2" id="KW-1185">Reference proteome</keyword>
<evidence type="ECO:0000313" key="1">
    <source>
        <dbReference type="EMBL" id="CAG8582592.1"/>
    </source>
</evidence>
<gene>
    <name evidence="1" type="ORF">SPELUC_LOCUS6425</name>
</gene>
<comment type="caution">
    <text evidence="1">The sequence shown here is derived from an EMBL/GenBank/DDBJ whole genome shotgun (WGS) entry which is preliminary data.</text>
</comment>
<reference evidence="1" key="1">
    <citation type="submission" date="2021-06" db="EMBL/GenBank/DDBJ databases">
        <authorList>
            <person name="Kallberg Y."/>
            <person name="Tangrot J."/>
            <person name="Rosling A."/>
        </authorList>
    </citation>
    <scope>NUCLEOTIDE SEQUENCE</scope>
    <source>
        <strain evidence="1">28 12/20/2015</strain>
    </source>
</reference>
<organism evidence="1 2">
    <name type="scientific">Cetraspora pellucida</name>
    <dbReference type="NCBI Taxonomy" id="1433469"/>
    <lineage>
        <taxon>Eukaryota</taxon>
        <taxon>Fungi</taxon>
        <taxon>Fungi incertae sedis</taxon>
        <taxon>Mucoromycota</taxon>
        <taxon>Glomeromycotina</taxon>
        <taxon>Glomeromycetes</taxon>
        <taxon>Diversisporales</taxon>
        <taxon>Gigasporaceae</taxon>
        <taxon>Cetraspora</taxon>
    </lineage>
</organism>
<evidence type="ECO:0000313" key="2">
    <source>
        <dbReference type="Proteomes" id="UP000789366"/>
    </source>
</evidence>